<dbReference type="InterPro" id="IPR016167">
    <property type="entry name" value="FAD-bd_PCMH_sub1"/>
</dbReference>
<feature type="domain" description="FAD-binding PCMH-type" evidence="5">
    <location>
        <begin position="31"/>
        <end position="209"/>
    </location>
</feature>
<dbReference type="Gene3D" id="3.30.465.10">
    <property type="match status" value="1"/>
</dbReference>
<comment type="cofactor">
    <cofactor evidence="1">
        <name>FAD</name>
        <dbReference type="ChEBI" id="CHEBI:57692"/>
    </cofactor>
</comment>
<name>A0A0P1FI03_9RHOB</name>
<dbReference type="SUPFAM" id="SSF55103">
    <property type="entry name" value="FAD-linked oxidases, C-terminal domain"/>
    <property type="match status" value="1"/>
</dbReference>
<dbReference type="GO" id="GO:0022904">
    <property type="term" value="P:respiratory electron transport chain"/>
    <property type="evidence" value="ECO:0007669"/>
    <property type="project" value="TreeGrafter"/>
</dbReference>
<keyword evidence="4" id="KW-0274">FAD</keyword>
<dbReference type="Gene3D" id="3.30.70.2190">
    <property type="match status" value="1"/>
</dbReference>
<dbReference type="InterPro" id="IPR051264">
    <property type="entry name" value="FAD-oxidored/transferase_4"/>
</dbReference>
<evidence type="ECO:0000256" key="3">
    <source>
        <dbReference type="ARBA" id="ARBA00022630"/>
    </source>
</evidence>
<dbReference type="PANTHER" id="PTHR43716">
    <property type="entry name" value="D-2-HYDROXYGLUTARATE DEHYDROGENASE, MITOCHONDRIAL"/>
    <property type="match status" value="1"/>
</dbReference>
<dbReference type="Proteomes" id="UP000051887">
    <property type="component" value="Unassembled WGS sequence"/>
</dbReference>
<evidence type="ECO:0000259" key="5">
    <source>
        <dbReference type="PROSITE" id="PS51387"/>
    </source>
</evidence>
<dbReference type="InterPro" id="IPR016169">
    <property type="entry name" value="FAD-bd_PCMH_sub2"/>
</dbReference>
<reference evidence="7 9" key="2">
    <citation type="submission" date="2015-09" db="EMBL/GenBank/DDBJ databases">
        <authorList>
            <consortium name="Swine Surveillance"/>
        </authorList>
    </citation>
    <scope>NUCLEOTIDE SEQUENCE [LARGE SCALE GENOMIC DNA]</scope>
    <source>
        <strain evidence="7 9">5120</strain>
    </source>
</reference>
<dbReference type="InterPro" id="IPR004113">
    <property type="entry name" value="FAD-bd_oxidored_4_C"/>
</dbReference>
<protein>
    <submittedName>
        <fullName evidence="6 7">FAD-linked oxidoreductase</fullName>
        <ecNumber evidence="6 7">1.-.-.-</ecNumber>
    </submittedName>
</protein>
<dbReference type="EC" id="1.-.-.-" evidence="6 7"/>
<organism evidence="7 9">
    <name type="scientific">Thalassovita autumnalis</name>
    <dbReference type="NCBI Taxonomy" id="2072972"/>
    <lineage>
        <taxon>Bacteria</taxon>
        <taxon>Pseudomonadati</taxon>
        <taxon>Pseudomonadota</taxon>
        <taxon>Alphaproteobacteria</taxon>
        <taxon>Rhodobacterales</taxon>
        <taxon>Roseobacteraceae</taxon>
        <taxon>Thalassovita</taxon>
    </lineage>
</organism>
<dbReference type="InterPro" id="IPR016166">
    <property type="entry name" value="FAD-bd_PCMH"/>
</dbReference>
<keyword evidence="8" id="KW-1185">Reference proteome</keyword>
<dbReference type="GO" id="GO:0016491">
    <property type="term" value="F:oxidoreductase activity"/>
    <property type="evidence" value="ECO:0007669"/>
    <property type="project" value="UniProtKB-KW"/>
</dbReference>
<evidence type="ECO:0000313" key="6">
    <source>
        <dbReference type="EMBL" id="CUH67627.1"/>
    </source>
</evidence>
<evidence type="ECO:0000313" key="9">
    <source>
        <dbReference type="Proteomes" id="UP000051887"/>
    </source>
</evidence>
<dbReference type="GO" id="GO:0071949">
    <property type="term" value="F:FAD binding"/>
    <property type="evidence" value="ECO:0007669"/>
    <property type="project" value="InterPro"/>
</dbReference>
<evidence type="ECO:0000256" key="4">
    <source>
        <dbReference type="ARBA" id="ARBA00022827"/>
    </source>
</evidence>
<accession>A0A0P1FI03</accession>
<keyword evidence="7" id="KW-0560">Oxidoreductase</keyword>
<dbReference type="InterPro" id="IPR006094">
    <property type="entry name" value="Oxid_FAD_bind_N"/>
</dbReference>
<comment type="similarity">
    <text evidence="2">Belongs to the FAD-binding oxidoreductase/transferase type 4 family.</text>
</comment>
<dbReference type="InterPro" id="IPR016171">
    <property type="entry name" value="Vanillyl_alc_oxidase_C-sub2"/>
</dbReference>
<evidence type="ECO:0000313" key="8">
    <source>
        <dbReference type="Proteomes" id="UP000051086"/>
    </source>
</evidence>
<dbReference type="Proteomes" id="UP000051086">
    <property type="component" value="Unassembled WGS sequence"/>
</dbReference>
<dbReference type="PANTHER" id="PTHR43716:SF2">
    <property type="entry name" value="BLL6224 PROTEIN"/>
    <property type="match status" value="1"/>
</dbReference>
<gene>
    <name evidence="6" type="ORF">TL5118_02274</name>
    <name evidence="7" type="ORF">TL5120_03789</name>
</gene>
<dbReference type="Gene3D" id="3.30.70.2740">
    <property type="match status" value="1"/>
</dbReference>
<dbReference type="Gene3D" id="1.10.45.10">
    <property type="entry name" value="Vanillyl-alcohol Oxidase, Chain A, domain 4"/>
    <property type="match status" value="1"/>
</dbReference>
<dbReference type="Pfam" id="PF01565">
    <property type="entry name" value="FAD_binding_4"/>
    <property type="match status" value="1"/>
</dbReference>
<evidence type="ECO:0000313" key="7">
    <source>
        <dbReference type="EMBL" id="CUH73972.1"/>
    </source>
</evidence>
<dbReference type="PROSITE" id="PS51387">
    <property type="entry name" value="FAD_PCMH"/>
    <property type="match status" value="1"/>
</dbReference>
<dbReference type="SUPFAM" id="SSF56176">
    <property type="entry name" value="FAD-binding/transporter-associated domain-like"/>
    <property type="match status" value="1"/>
</dbReference>
<dbReference type="Pfam" id="PF02913">
    <property type="entry name" value="FAD-oxidase_C"/>
    <property type="match status" value="1"/>
</dbReference>
<dbReference type="InterPro" id="IPR016164">
    <property type="entry name" value="FAD-linked_Oxase-like_C"/>
</dbReference>
<dbReference type="RefSeq" id="WP_058245098.1">
    <property type="nucleotide sequence ID" value="NZ_CYSB01000029.1"/>
</dbReference>
<reference evidence="6 8" key="1">
    <citation type="submission" date="2015-09" db="EMBL/GenBank/DDBJ databases">
        <authorList>
            <person name="Rodrigo-Torres L."/>
            <person name="Arahal D.R."/>
        </authorList>
    </citation>
    <scope>NUCLEOTIDE SEQUENCE [LARGE SCALE GENOMIC DNA]</scope>
    <source>
        <strain evidence="6 8">CECT 5118</strain>
    </source>
</reference>
<dbReference type="EMBL" id="CYSC01000043">
    <property type="protein sequence ID" value="CUH73972.1"/>
    <property type="molecule type" value="Genomic_DNA"/>
</dbReference>
<evidence type="ECO:0000256" key="2">
    <source>
        <dbReference type="ARBA" id="ARBA00008000"/>
    </source>
</evidence>
<keyword evidence="3" id="KW-0285">Flavoprotein</keyword>
<dbReference type="OrthoDB" id="9811557at2"/>
<dbReference type="EMBL" id="CYSB01000029">
    <property type="protein sequence ID" value="CUH67627.1"/>
    <property type="molecule type" value="Genomic_DNA"/>
</dbReference>
<sequence length="466" mass="49696">MINELAALVGEANVMQGEDMARWSSDWTGAYRFSPLAVVRPGSTAEVAAVVKWANETDTTIVPVSGNTGLAGGTRADGAVMLSLDRMNQIRDLRPEARVAIVEAGVILSNLHDAADAVDMIFPLTFGAKGSAMIGGCLSTNAGGSNVLRYGNTRDLVLGIEAVMPTGEVVEIMSELHKDNSGYNLKHLLIGAEGTLGIITAAVLKLHPKPGAYATAMVATPSLDEALVLLNRLQEATGGAVEAFEYMPRRHIEVHQQINPSAREPFETPQDINILVEVGATAPRDCTVGKDGQTPIAAYLEETLMAMFEEGMLLDAVVAQSEAQRQEMWERREASAEIAMSRKPFIANDIAVPLDKVAPFLKTMAQRLPELDPAAEEIVVAHLGDGNVHYTVWQSSEDAALRDSIMEAVEDVALSFGGSFSAEHGIGTSKLPSMQRRKNPAAIAAMKAIKAALDPKGILNPGKLLP</sequence>
<proteinExistence type="inferred from homology"/>
<evidence type="ECO:0000256" key="1">
    <source>
        <dbReference type="ARBA" id="ARBA00001974"/>
    </source>
</evidence>
<dbReference type="InterPro" id="IPR036318">
    <property type="entry name" value="FAD-bd_PCMH-like_sf"/>
</dbReference>
<dbReference type="FunFam" id="1.10.45.10:FF:000001">
    <property type="entry name" value="D-lactate dehydrogenase mitochondrial"/>
    <property type="match status" value="1"/>
</dbReference>
<dbReference type="Gene3D" id="3.30.43.10">
    <property type="entry name" value="Uridine Diphospho-n-acetylenolpyruvylglucosamine Reductase, domain 2"/>
    <property type="match status" value="1"/>
</dbReference>
<dbReference type="AlphaFoldDB" id="A0A0P1FI03"/>